<dbReference type="SUPFAM" id="SSF48498">
    <property type="entry name" value="Tetracyclin repressor-like, C-terminal domain"/>
    <property type="match status" value="1"/>
</dbReference>
<dbReference type="AlphaFoldDB" id="A0A010ZVI3"/>
<dbReference type="PROSITE" id="PS50977">
    <property type="entry name" value="HTH_TETR_2"/>
    <property type="match status" value="1"/>
</dbReference>
<dbReference type="InterPro" id="IPR009057">
    <property type="entry name" value="Homeodomain-like_sf"/>
</dbReference>
<keyword evidence="3" id="KW-0804">Transcription</keyword>
<keyword evidence="1" id="KW-0805">Transcription regulation</keyword>
<keyword evidence="7" id="KW-1185">Reference proteome</keyword>
<dbReference type="PANTHER" id="PTHR30055:SF234">
    <property type="entry name" value="HTH-TYPE TRANSCRIPTIONAL REGULATOR BETI"/>
    <property type="match status" value="1"/>
</dbReference>
<protein>
    <submittedName>
        <fullName evidence="6">Transcriptional regulator</fullName>
    </submittedName>
</protein>
<dbReference type="GO" id="GO:0000976">
    <property type="term" value="F:transcription cis-regulatory region binding"/>
    <property type="evidence" value="ECO:0007669"/>
    <property type="project" value="TreeGrafter"/>
</dbReference>
<dbReference type="InterPro" id="IPR050109">
    <property type="entry name" value="HTH-type_TetR-like_transc_reg"/>
</dbReference>
<evidence type="ECO:0000256" key="4">
    <source>
        <dbReference type="PROSITE-ProRule" id="PRU00335"/>
    </source>
</evidence>
<dbReference type="GO" id="GO:0003700">
    <property type="term" value="F:DNA-binding transcription factor activity"/>
    <property type="evidence" value="ECO:0007669"/>
    <property type="project" value="TreeGrafter"/>
</dbReference>
<dbReference type="InterPro" id="IPR036271">
    <property type="entry name" value="Tet_transcr_reg_TetR-rel_C_sf"/>
</dbReference>
<dbReference type="HOGENOM" id="CLU_069356_17_1_11"/>
<evidence type="ECO:0000259" key="5">
    <source>
        <dbReference type="PROSITE" id="PS50977"/>
    </source>
</evidence>
<dbReference type="RefSeq" id="WP_035850439.1">
    <property type="nucleotide sequence ID" value="NZ_KK073874.1"/>
</dbReference>
<gene>
    <name evidence="6" type="ORF">CryarDRAFT_2321</name>
</gene>
<accession>A0A010ZVI3</accession>
<feature type="domain" description="HTH tetR-type" evidence="5">
    <location>
        <begin position="6"/>
        <end position="65"/>
    </location>
</feature>
<evidence type="ECO:0000256" key="3">
    <source>
        <dbReference type="ARBA" id="ARBA00023163"/>
    </source>
</evidence>
<dbReference type="SUPFAM" id="SSF46689">
    <property type="entry name" value="Homeodomain-like"/>
    <property type="match status" value="1"/>
</dbReference>
<dbReference type="PATRIC" id="fig|927661.3.peg.2285"/>
<dbReference type="Pfam" id="PF00440">
    <property type="entry name" value="TetR_N"/>
    <property type="match status" value="1"/>
</dbReference>
<evidence type="ECO:0000313" key="7">
    <source>
        <dbReference type="Proteomes" id="UP000021053"/>
    </source>
</evidence>
<dbReference type="PRINTS" id="PR00455">
    <property type="entry name" value="HTHTETR"/>
</dbReference>
<keyword evidence="2 4" id="KW-0238">DNA-binding</keyword>
<reference evidence="6 7" key="1">
    <citation type="submission" date="2013-07" db="EMBL/GenBank/DDBJ databases">
        <authorList>
            <consortium name="DOE Joint Genome Institute"/>
            <person name="Eisen J."/>
            <person name="Huntemann M."/>
            <person name="Han J."/>
            <person name="Chen A."/>
            <person name="Kyrpides N."/>
            <person name="Mavromatis K."/>
            <person name="Markowitz V."/>
            <person name="Palaniappan K."/>
            <person name="Ivanova N."/>
            <person name="Schaumberg A."/>
            <person name="Pati A."/>
            <person name="Liolios K."/>
            <person name="Nordberg H.P."/>
            <person name="Cantor M.N."/>
            <person name="Hua S.X."/>
            <person name="Woyke T."/>
        </authorList>
    </citation>
    <scope>NUCLEOTIDE SEQUENCE [LARGE SCALE GENOMIC DNA]</scope>
    <source>
        <strain evidence="6 7">DSM 44712</strain>
    </source>
</reference>
<feature type="DNA-binding region" description="H-T-H motif" evidence="4">
    <location>
        <begin position="28"/>
        <end position="47"/>
    </location>
</feature>
<dbReference type="OrthoDB" id="9795011at2"/>
<evidence type="ECO:0000256" key="1">
    <source>
        <dbReference type="ARBA" id="ARBA00023015"/>
    </source>
</evidence>
<dbReference type="PANTHER" id="PTHR30055">
    <property type="entry name" value="HTH-TYPE TRANSCRIPTIONAL REGULATOR RUTR"/>
    <property type="match status" value="1"/>
</dbReference>
<dbReference type="Proteomes" id="UP000021053">
    <property type="component" value="Unassembled WGS sequence"/>
</dbReference>
<dbReference type="Gene3D" id="1.10.357.10">
    <property type="entry name" value="Tetracycline Repressor, domain 2"/>
    <property type="match status" value="1"/>
</dbReference>
<sequence length="177" mass="18193">MRADARRNYEQILAAAEAEIARSGAGASLEEIARRAGVGSATLHRHFPSRQALLDAVFHDRIEGICARATGLVDADDPGVALADWLRALAVYGATTRGLAASMLAGGLAVPSSSGCEAMLADAGATLLERARAAGAVRPGVTIGDLLTLVNAVSLATENHPDTAERLTTLALTGIRP</sequence>
<dbReference type="InterPro" id="IPR001647">
    <property type="entry name" value="HTH_TetR"/>
</dbReference>
<proteinExistence type="predicted"/>
<dbReference type="Pfam" id="PF21597">
    <property type="entry name" value="TetR_C_43"/>
    <property type="match status" value="1"/>
</dbReference>
<comment type="caution">
    <text evidence="6">The sequence shown here is derived from an EMBL/GenBank/DDBJ whole genome shotgun (WGS) entry which is preliminary data.</text>
</comment>
<dbReference type="InterPro" id="IPR049445">
    <property type="entry name" value="TetR_SbtR-like_C"/>
</dbReference>
<name>A0A010ZVI3_9ACTN</name>
<organism evidence="6 7">
    <name type="scientific">Cryptosporangium arvum DSM 44712</name>
    <dbReference type="NCBI Taxonomy" id="927661"/>
    <lineage>
        <taxon>Bacteria</taxon>
        <taxon>Bacillati</taxon>
        <taxon>Actinomycetota</taxon>
        <taxon>Actinomycetes</taxon>
        <taxon>Cryptosporangiales</taxon>
        <taxon>Cryptosporangiaceae</taxon>
        <taxon>Cryptosporangium</taxon>
    </lineage>
</organism>
<evidence type="ECO:0000313" key="6">
    <source>
        <dbReference type="EMBL" id="EXG81212.1"/>
    </source>
</evidence>
<evidence type="ECO:0000256" key="2">
    <source>
        <dbReference type="ARBA" id="ARBA00023125"/>
    </source>
</evidence>
<dbReference type="EMBL" id="JFBT01000001">
    <property type="protein sequence ID" value="EXG81212.1"/>
    <property type="molecule type" value="Genomic_DNA"/>
</dbReference>